<evidence type="ECO:0000313" key="4">
    <source>
        <dbReference type="Proteomes" id="UP000030907"/>
    </source>
</evidence>
<feature type="signal peptide" evidence="1">
    <location>
        <begin position="1"/>
        <end position="21"/>
    </location>
</feature>
<sequence>MRKTLLASTCLATLLSTPAFAETTISTATTAPVRTATIKSGAADDIKIVAAGSIKPTVTGPAVTVDSNNKVVNEGTIEFSNVDGATGILANAGTTGGITNSATGKITIGETYAPTDIDNDGDIDGAFAIGSNRVGIATAGAFSGNVVNSGAIAIEGNDSAGIRLGGPLTGNFTNDGTITVVGDRALGVGLQNVTGNVRLAGTIGAQGVDAVGARLAGDVTGALVVQGSVTATGYRFTTPPADPSKLDADDLLIGGSALSVEGNVAGGIILAVAPKDTKADDKDEDKDGIDDDKEGNAVVRSFGSAAAVKIGSADRDVTIGPVGGTGTGLGFIIDGAVLGNGLYTGKDGNGIQVGGLGGAVTIAGGIGIGATGSVTALSVDTAATAIRIGSGASTPEIRNAGKIDATTGGKAANSVATAVLIEAGGNVPLIRNSGSINAKTGGDNGTARAIVDLSGTVTTVENSGAISATGALATSDRNIAIDLSANNNGATVKQTAVASGLTAPSIVGDVRFGGGDDVFDIADGTVKGNSFFGAGDNKLALSGDATYAGNARFDTGNDTMTLAGTSKFTGLADFGGGTDTLSIGGTSIFSGTLANSQGLAVSVAGGTFDVGGAATISSLAVTDKGTLGVMLDTGNTGTNLQVTGNASFGAESKLLLKLSSIEQAEGQHIVLTAGTLTGASDLTASQTLLPFLYKGTLTSNTTQLIVDVSRKSTTELGLNRSEAGAFDAVLDAVVSDEKIEDVFLGITDGDQFRNQLGQMLPEHEGGVFETVTSGSRALSRYLQDPNAPFQDEGKWGYWVNQAVWGTSKSVGDTASYDVSGWGISGGAEIKTNLGNFGGSIAYLSGKDGNGSNANEVSTSQFEGALHWRLRSDGFMANARVSGAPISLKGTRIFRAEAGADDIEKTMKGKWDGTLWSASGSVAYDTRFGGLSFRPMVAVDYFKLKEDGYQETGGGDALDLTVLSRDSDELAVSGTVAVGLDFGGADEYDGWTRFELEGGRRQIVSGTLGTTTASFKDGKPFTLTPDDRTSGWVGRFRGIAGNSAFQVAGEVSAEEQQSHVGWAFRASLRVGL</sequence>
<gene>
    <name evidence="3" type="ORF">SKP52_09635</name>
</gene>
<evidence type="ECO:0000256" key="1">
    <source>
        <dbReference type="SAM" id="SignalP"/>
    </source>
</evidence>
<dbReference type="InterPro" id="IPR005546">
    <property type="entry name" value="Autotransporte_beta"/>
</dbReference>
<proteinExistence type="predicted"/>
<dbReference type="Pfam" id="PF03797">
    <property type="entry name" value="Autotransporter"/>
    <property type="match status" value="1"/>
</dbReference>
<dbReference type="InterPro" id="IPR036709">
    <property type="entry name" value="Autotransporte_beta_dom_sf"/>
</dbReference>
<dbReference type="PROSITE" id="PS51208">
    <property type="entry name" value="AUTOTRANSPORTER"/>
    <property type="match status" value="1"/>
</dbReference>
<dbReference type="STRING" id="1515612.SKP52_09635"/>
<dbReference type="SUPFAM" id="SSF103515">
    <property type="entry name" value="Autotransporter"/>
    <property type="match status" value="1"/>
</dbReference>
<dbReference type="SMART" id="SM00869">
    <property type="entry name" value="Autotransporter"/>
    <property type="match status" value="1"/>
</dbReference>
<name>A0A0A7PFD3_9SPHN</name>
<feature type="domain" description="Autotransporter" evidence="2">
    <location>
        <begin position="790"/>
        <end position="1071"/>
    </location>
</feature>
<accession>A0A0A7PFD3</accession>
<reference evidence="3 4" key="1">
    <citation type="journal article" date="2015" name="Int. J. Syst. Evol. Microbiol.">
        <title>Description of Sphingopyxis fribergensis sp. nov. - a soil bacterium with the ability to degrade styrene and phenylacetic acid.</title>
        <authorList>
            <person name="Oelschlagel M."/>
            <person name="Ruckert C."/>
            <person name="Kalinowski J."/>
            <person name="Schmidt G."/>
            <person name="Schlomann M."/>
            <person name="Tischler D."/>
        </authorList>
    </citation>
    <scope>NUCLEOTIDE SEQUENCE [LARGE SCALE GENOMIC DNA]</scope>
    <source>
        <strain evidence="3 4">Kp5.2</strain>
    </source>
</reference>
<dbReference type="HOGENOM" id="CLU_010547_0_0_5"/>
<evidence type="ECO:0000259" key="2">
    <source>
        <dbReference type="PROSITE" id="PS51208"/>
    </source>
</evidence>
<protein>
    <submittedName>
        <fullName evidence="3">Autotransporter beta-domain-containing protein</fullName>
    </submittedName>
</protein>
<dbReference type="AlphaFoldDB" id="A0A0A7PFD3"/>
<dbReference type="Proteomes" id="UP000030907">
    <property type="component" value="Chromosome"/>
</dbReference>
<dbReference type="Gene3D" id="2.40.128.130">
    <property type="entry name" value="Autotransporter beta-domain"/>
    <property type="match status" value="1"/>
</dbReference>
<keyword evidence="1" id="KW-0732">Signal</keyword>
<dbReference type="KEGG" id="sphk:SKP52_09635"/>
<organism evidence="3 4">
    <name type="scientific">Sphingopyxis fribergensis</name>
    <dbReference type="NCBI Taxonomy" id="1515612"/>
    <lineage>
        <taxon>Bacteria</taxon>
        <taxon>Pseudomonadati</taxon>
        <taxon>Pseudomonadota</taxon>
        <taxon>Alphaproteobacteria</taxon>
        <taxon>Sphingomonadales</taxon>
        <taxon>Sphingomonadaceae</taxon>
        <taxon>Sphingopyxis</taxon>
    </lineage>
</organism>
<dbReference type="OrthoDB" id="7613961at2"/>
<feature type="chain" id="PRO_5002031763" evidence="1">
    <location>
        <begin position="22"/>
        <end position="1071"/>
    </location>
</feature>
<evidence type="ECO:0000313" key="3">
    <source>
        <dbReference type="EMBL" id="AJA08836.1"/>
    </source>
</evidence>
<dbReference type="RefSeq" id="WP_039574311.1">
    <property type="nucleotide sequence ID" value="NZ_CP009122.1"/>
</dbReference>
<keyword evidence="4" id="KW-1185">Reference proteome</keyword>
<dbReference type="EMBL" id="CP009122">
    <property type="protein sequence ID" value="AJA08836.1"/>
    <property type="molecule type" value="Genomic_DNA"/>
</dbReference>